<evidence type="ECO:0000313" key="1">
    <source>
        <dbReference type="EMBL" id="AGO87444.1"/>
    </source>
</evidence>
<name>S4W6D9_9BACT</name>
<protein>
    <submittedName>
        <fullName evidence="1">Uncharacterized protein</fullName>
    </submittedName>
</protein>
<sequence length="98" mass="10956">MCIRRAKTRTIRSGTDYFSYRLVDSAHDGAKVRQRTLLNLGSSFPTPEADWPALCQRVESLLSRQGELMDHDLSMQAETEAQRIADQLLAPGLVHCPG</sequence>
<dbReference type="EMBL" id="KC810034">
    <property type="protein sequence ID" value="AGO87444.1"/>
    <property type="molecule type" value="Genomic_DNA"/>
</dbReference>
<reference evidence="1" key="1">
    <citation type="submission" date="2013-03" db="EMBL/GenBank/DDBJ databases">
        <authorList>
            <person name="Ballestriero F."/>
        </authorList>
    </citation>
    <scope>NUCLEOTIDE SEQUENCE</scope>
</reference>
<organism evidence="1">
    <name type="scientific">uncultured bacterium B19D1_C12D4_E9D6</name>
    <dbReference type="NCBI Taxonomy" id="1329637"/>
    <lineage>
        <taxon>Bacteria</taxon>
        <taxon>environmental samples</taxon>
    </lineage>
</organism>
<proteinExistence type="predicted"/>
<accession>S4W6D9</accession>
<dbReference type="AlphaFoldDB" id="S4W6D9"/>